<evidence type="ECO:0000256" key="2">
    <source>
        <dbReference type="ARBA" id="ARBA00006897"/>
    </source>
</evidence>
<evidence type="ECO:0000256" key="9">
    <source>
        <dbReference type="ARBA" id="ARBA00047280"/>
    </source>
</evidence>
<comment type="subcellular location">
    <subcellularLocation>
        <location evidence="1">Endoplasmic reticulum membrane</location>
        <topology evidence="1">Multi-pass membrane protein</topology>
    </subcellularLocation>
</comment>
<dbReference type="EC" id="3.4.26.1" evidence="10"/>
<keyword evidence="3 13" id="KW-0645">Protease</keyword>
<evidence type="ECO:0000256" key="4">
    <source>
        <dbReference type="ARBA" id="ARBA00022692"/>
    </source>
</evidence>
<comment type="similarity">
    <text evidence="2">Belongs to the peptidase U48 family.</text>
</comment>
<gene>
    <name evidence="13" type="ORF">TTHERM_01179930</name>
</gene>
<dbReference type="EMBL" id="GG662520">
    <property type="protein sequence ID" value="EAR82362.3"/>
    <property type="molecule type" value="Genomic_DNA"/>
</dbReference>
<dbReference type="STRING" id="312017.Q22AN2"/>
<keyword evidence="14" id="KW-1185">Reference proteome</keyword>
<evidence type="ECO:0000256" key="3">
    <source>
        <dbReference type="ARBA" id="ARBA00022670"/>
    </source>
</evidence>
<protein>
    <recommendedName>
        <fullName evidence="10">intramembrane prenyl-peptidase Rce1</fullName>
        <ecNumber evidence="10">3.4.26.1</ecNumber>
    </recommendedName>
</protein>
<feature type="transmembrane region" description="Helical" evidence="11">
    <location>
        <begin position="123"/>
        <end position="142"/>
    </location>
</feature>
<organism evidence="13 14">
    <name type="scientific">Tetrahymena thermophila (strain SB210)</name>
    <dbReference type="NCBI Taxonomy" id="312017"/>
    <lineage>
        <taxon>Eukaryota</taxon>
        <taxon>Sar</taxon>
        <taxon>Alveolata</taxon>
        <taxon>Ciliophora</taxon>
        <taxon>Intramacronucleata</taxon>
        <taxon>Oligohymenophorea</taxon>
        <taxon>Hymenostomatida</taxon>
        <taxon>Tetrahymenina</taxon>
        <taxon>Tetrahymenidae</taxon>
        <taxon>Tetrahymena</taxon>
    </lineage>
</organism>
<dbReference type="OrthoDB" id="271604at2759"/>
<evidence type="ECO:0000256" key="7">
    <source>
        <dbReference type="ARBA" id="ARBA00022989"/>
    </source>
</evidence>
<dbReference type="eggNOG" id="KOG4130">
    <property type="taxonomic scope" value="Eukaryota"/>
</dbReference>
<dbReference type="InterPro" id="IPR003675">
    <property type="entry name" value="Rce1/LyrA-like_dom"/>
</dbReference>
<dbReference type="GO" id="GO:0005789">
    <property type="term" value="C:endoplasmic reticulum membrane"/>
    <property type="evidence" value="ECO:0007669"/>
    <property type="project" value="UniProtKB-SubCell"/>
</dbReference>
<keyword evidence="5" id="KW-0378">Hydrolase</keyword>
<evidence type="ECO:0000256" key="5">
    <source>
        <dbReference type="ARBA" id="ARBA00022801"/>
    </source>
</evidence>
<evidence type="ECO:0000259" key="12">
    <source>
        <dbReference type="Pfam" id="PF02517"/>
    </source>
</evidence>
<evidence type="ECO:0000256" key="10">
    <source>
        <dbReference type="ARBA" id="ARBA00049729"/>
    </source>
</evidence>
<keyword evidence="6" id="KW-0256">Endoplasmic reticulum</keyword>
<reference evidence="14" key="1">
    <citation type="journal article" date="2006" name="PLoS Biol.">
        <title>Macronuclear genome sequence of the ciliate Tetrahymena thermophila, a model eukaryote.</title>
        <authorList>
            <person name="Eisen J.A."/>
            <person name="Coyne R.S."/>
            <person name="Wu M."/>
            <person name="Wu D."/>
            <person name="Thiagarajan M."/>
            <person name="Wortman J.R."/>
            <person name="Badger J.H."/>
            <person name="Ren Q."/>
            <person name="Amedeo P."/>
            <person name="Jones K.M."/>
            <person name="Tallon L.J."/>
            <person name="Delcher A.L."/>
            <person name="Salzberg S.L."/>
            <person name="Silva J.C."/>
            <person name="Haas B.J."/>
            <person name="Majoros W.H."/>
            <person name="Farzad M."/>
            <person name="Carlton J.M."/>
            <person name="Smith R.K. Jr."/>
            <person name="Garg J."/>
            <person name="Pearlman R.E."/>
            <person name="Karrer K.M."/>
            <person name="Sun L."/>
            <person name="Manning G."/>
            <person name="Elde N.C."/>
            <person name="Turkewitz A.P."/>
            <person name="Asai D.J."/>
            <person name="Wilkes D.E."/>
            <person name="Wang Y."/>
            <person name="Cai H."/>
            <person name="Collins K."/>
            <person name="Stewart B.A."/>
            <person name="Lee S.R."/>
            <person name="Wilamowska K."/>
            <person name="Weinberg Z."/>
            <person name="Ruzzo W.L."/>
            <person name="Wloga D."/>
            <person name="Gaertig J."/>
            <person name="Frankel J."/>
            <person name="Tsao C.-C."/>
            <person name="Gorovsky M.A."/>
            <person name="Keeling P.J."/>
            <person name="Waller R.F."/>
            <person name="Patron N.J."/>
            <person name="Cherry J.M."/>
            <person name="Stover N.A."/>
            <person name="Krieger C.J."/>
            <person name="del Toro C."/>
            <person name="Ryder H.F."/>
            <person name="Williamson S.C."/>
            <person name="Barbeau R.A."/>
            <person name="Hamilton E.P."/>
            <person name="Orias E."/>
        </authorList>
    </citation>
    <scope>NUCLEOTIDE SEQUENCE [LARGE SCALE GENOMIC DNA]</scope>
    <source>
        <strain evidence="14">SB210</strain>
    </source>
</reference>
<name>Q22AN2_TETTS</name>
<keyword evidence="4 11" id="KW-0812">Transmembrane</keyword>
<dbReference type="PANTHER" id="PTHR13046:SF0">
    <property type="entry name" value="CAAX PRENYL PROTEASE 2"/>
    <property type="match status" value="1"/>
</dbReference>
<dbReference type="KEGG" id="tet:TTHERM_01179930"/>
<dbReference type="Proteomes" id="UP000009168">
    <property type="component" value="Unassembled WGS sequence"/>
</dbReference>
<dbReference type="InParanoid" id="Q22AN2"/>
<evidence type="ECO:0000256" key="11">
    <source>
        <dbReference type="SAM" id="Phobius"/>
    </source>
</evidence>
<evidence type="ECO:0000313" key="13">
    <source>
        <dbReference type="EMBL" id="EAR82362.3"/>
    </source>
</evidence>
<dbReference type="GO" id="GO:0004222">
    <property type="term" value="F:metalloendopeptidase activity"/>
    <property type="evidence" value="ECO:0007669"/>
    <property type="project" value="InterPro"/>
</dbReference>
<evidence type="ECO:0000313" key="14">
    <source>
        <dbReference type="Proteomes" id="UP000009168"/>
    </source>
</evidence>
<dbReference type="PANTHER" id="PTHR13046">
    <property type="entry name" value="PROTEASE U48 CAAX PRENYL PROTEASE RCE1"/>
    <property type="match status" value="1"/>
</dbReference>
<comment type="catalytic activity">
    <reaction evidence="9">
        <text>Hydrolyzes the peptide bond -P2-(S-farnesyl or geranylgeranyl)C-P1'-P2'-P3'-COOH where P1' and P2' are amino acids with aliphatic sidechains and P3' is any C-terminal residue.</text>
        <dbReference type="EC" id="3.4.26.1"/>
    </reaction>
</comment>
<dbReference type="InterPro" id="IPR039731">
    <property type="entry name" value="Rce1"/>
</dbReference>
<keyword evidence="7 11" id="KW-1133">Transmembrane helix</keyword>
<keyword evidence="8 11" id="KW-0472">Membrane</keyword>
<dbReference type="Pfam" id="PF02517">
    <property type="entry name" value="Rce1-like"/>
    <property type="match status" value="1"/>
</dbReference>
<dbReference type="AlphaFoldDB" id="Q22AN2"/>
<dbReference type="GO" id="GO:0071586">
    <property type="term" value="P:CAAX-box protein processing"/>
    <property type="evidence" value="ECO:0007669"/>
    <property type="project" value="InterPro"/>
</dbReference>
<proteinExistence type="inferred from homology"/>
<feature type="domain" description="CAAX prenyl protease 2/Lysostaphin resistance protein A-like" evidence="12">
    <location>
        <begin position="166"/>
        <end position="264"/>
    </location>
</feature>
<evidence type="ECO:0000256" key="8">
    <source>
        <dbReference type="ARBA" id="ARBA00023136"/>
    </source>
</evidence>
<sequence length="319" mass="38453">MCSILRDILDRYAVRKEIEMYSYLNIVRIDQTYRQWMQLLKIIDILPTTKRNQKIQSLSAAQIQQTKEDQFVRNQHKMQLRILLVTSACILLSWHNYNYKCKNQTLTECFNFPIGYQAFKTTIHAMILNFTVFVGPFYQDYMSSKIKIKFKDMDFNRFRWDEFKRLVMGPVIEEWVFRNLINNLINKDFNNNMIFVFVSGVIYALVHLHNYKRFKKRLEPQKAVLAIVIQVIVTFIFGAYMAFLFTKIQAIGSCFIIHGYCKFMGIPNVVELFRLKQDDPITKSKNQTKYFYYQINIFLKNEYFRNTIILCRRSCWFYY</sequence>
<evidence type="ECO:0000256" key="1">
    <source>
        <dbReference type="ARBA" id="ARBA00004477"/>
    </source>
</evidence>
<feature type="transmembrane region" description="Helical" evidence="11">
    <location>
        <begin position="193"/>
        <end position="211"/>
    </location>
</feature>
<feature type="transmembrane region" description="Helical" evidence="11">
    <location>
        <begin position="80"/>
        <end position="97"/>
    </location>
</feature>
<accession>Q22AN2</accession>
<dbReference type="HOGENOM" id="CLU_964673_0_0_1"/>
<evidence type="ECO:0000256" key="6">
    <source>
        <dbReference type="ARBA" id="ARBA00022824"/>
    </source>
</evidence>
<dbReference type="GeneID" id="7846421"/>
<feature type="transmembrane region" description="Helical" evidence="11">
    <location>
        <begin position="223"/>
        <end position="245"/>
    </location>
</feature>
<dbReference type="RefSeq" id="XP_001030025.3">
    <property type="nucleotide sequence ID" value="XM_001030025.3"/>
</dbReference>